<dbReference type="InterPro" id="IPR028098">
    <property type="entry name" value="Glyco_trans_4-like_N"/>
</dbReference>
<dbReference type="Pfam" id="PF13439">
    <property type="entry name" value="Glyco_transf_4"/>
    <property type="match status" value="1"/>
</dbReference>
<keyword evidence="1 4" id="KW-0808">Transferase</keyword>
<sequence length="437" mass="48413">MSYFPVASPKTITPVQPVNPSVSRSGLRIALLGYRSHPHVGGQGIYLHYLSKALVDLGHSVDVISGPPYPELDARVNLIQLPSLDLYAVENPTRALRVKHLFCFADFYEWWSKLSGGFGEPYCFGRRLVSYFKKHKPHYDIIHDNQSLCYGLLQLQNNGEHIIATVHHPITRDREIALESATTKGQRWLINRWYGFLHMQEKVAQQLNHIITVSKTSQQDIAKAFALPAKKITVIANGIDTEIFRPLPHIKRNPWQIITTASSDQPLKGLSVLLNALAQLRLEFPLLRLLVIGKLKADGITEKELHNLQLANCVEFKTGISTEQLVSCYAESKMAIVPSLYEGFGLPACEALACGIPLICSDGGALPEVVGDAALLVKAGDASALAHAIRTLLSSESTCEALSLAGRLHSLQHLSWQVVGEHLSDYYRHVLSVRENT</sequence>
<dbReference type="RefSeq" id="WP_189420035.1">
    <property type="nucleotide sequence ID" value="NZ_BMYZ01000003.1"/>
</dbReference>
<dbReference type="Proteomes" id="UP000619761">
    <property type="component" value="Unassembled WGS sequence"/>
</dbReference>
<feature type="domain" description="Glycosyltransferase subfamily 4-like N-terminal" evidence="3">
    <location>
        <begin position="40"/>
        <end position="242"/>
    </location>
</feature>
<reference evidence="5" key="1">
    <citation type="journal article" date="2019" name="Int. J. Syst. Evol. Microbiol.">
        <title>The Global Catalogue of Microorganisms (GCM) 10K type strain sequencing project: providing services to taxonomists for standard genome sequencing and annotation.</title>
        <authorList>
            <consortium name="The Broad Institute Genomics Platform"/>
            <consortium name="The Broad Institute Genome Sequencing Center for Infectious Disease"/>
            <person name="Wu L."/>
            <person name="Ma J."/>
        </authorList>
    </citation>
    <scope>NUCLEOTIDE SEQUENCE [LARGE SCALE GENOMIC DNA]</scope>
    <source>
        <strain evidence="5">KCTC 32239</strain>
    </source>
</reference>
<organism evidence="4 5">
    <name type="scientific">Cellvibrio zantedeschiae</name>
    <dbReference type="NCBI Taxonomy" id="1237077"/>
    <lineage>
        <taxon>Bacteria</taxon>
        <taxon>Pseudomonadati</taxon>
        <taxon>Pseudomonadota</taxon>
        <taxon>Gammaproteobacteria</taxon>
        <taxon>Cellvibrionales</taxon>
        <taxon>Cellvibrionaceae</taxon>
        <taxon>Cellvibrio</taxon>
    </lineage>
</organism>
<evidence type="ECO:0000259" key="3">
    <source>
        <dbReference type="Pfam" id="PF13439"/>
    </source>
</evidence>
<gene>
    <name evidence="4" type="ORF">GCM10011613_29740</name>
</gene>
<dbReference type="PANTHER" id="PTHR46401">
    <property type="entry name" value="GLYCOSYLTRANSFERASE WBBK-RELATED"/>
    <property type="match status" value="1"/>
</dbReference>
<comment type="caution">
    <text evidence="4">The sequence shown here is derived from an EMBL/GenBank/DDBJ whole genome shotgun (WGS) entry which is preliminary data.</text>
</comment>
<evidence type="ECO:0000313" key="4">
    <source>
        <dbReference type="EMBL" id="GGY82947.1"/>
    </source>
</evidence>
<feature type="domain" description="Glycosyl transferase family 1" evidence="2">
    <location>
        <begin position="257"/>
        <end position="407"/>
    </location>
</feature>
<dbReference type="PANTHER" id="PTHR46401:SF2">
    <property type="entry name" value="GLYCOSYLTRANSFERASE WBBK-RELATED"/>
    <property type="match status" value="1"/>
</dbReference>
<evidence type="ECO:0000313" key="5">
    <source>
        <dbReference type="Proteomes" id="UP000619761"/>
    </source>
</evidence>
<evidence type="ECO:0000259" key="2">
    <source>
        <dbReference type="Pfam" id="PF00534"/>
    </source>
</evidence>
<proteinExistence type="predicted"/>
<dbReference type="Gene3D" id="3.40.50.2000">
    <property type="entry name" value="Glycogen Phosphorylase B"/>
    <property type="match status" value="2"/>
</dbReference>
<keyword evidence="5" id="KW-1185">Reference proteome</keyword>
<dbReference type="GO" id="GO:0016740">
    <property type="term" value="F:transferase activity"/>
    <property type="evidence" value="ECO:0007669"/>
    <property type="project" value="UniProtKB-KW"/>
</dbReference>
<dbReference type="Pfam" id="PF00534">
    <property type="entry name" value="Glycos_transf_1"/>
    <property type="match status" value="1"/>
</dbReference>
<evidence type="ECO:0000256" key="1">
    <source>
        <dbReference type="ARBA" id="ARBA00022679"/>
    </source>
</evidence>
<dbReference type="SUPFAM" id="SSF53756">
    <property type="entry name" value="UDP-Glycosyltransferase/glycogen phosphorylase"/>
    <property type="match status" value="1"/>
</dbReference>
<name>A0ABQ3BBP7_9GAMM</name>
<accession>A0ABQ3BBP7</accession>
<dbReference type="InterPro" id="IPR001296">
    <property type="entry name" value="Glyco_trans_1"/>
</dbReference>
<dbReference type="EMBL" id="BMYZ01000003">
    <property type="protein sequence ID" value="GGY82947.1"/>
    <property type="molecule type" value="Genomic_DNA"/>
</dbReference>
<dbReference type="CDD" id="cd03801">
    <property type="entry name" value="GT4_PimA-like"/>
    <property type="match status" value="1"/>
</dbReference>
<protein>
    <submittedName>
        <fullName evidence="4">Glycosyl transferase family 1</fullName>
    </submittedName>
</protein>